<dbReference type="GO" id="GO:0005576">
    <property type="term" value="C:extracellular region"/>
    <property type="evidence" value="ECO:0007669"/>
    <property type="project" value="UniProtKB-SubCell"/>
</dbReference>
<comment type="subcellular location">
    <subcellularLocation>
        <location evidence="1">Secreted</location>
    </subcellularLocation>
</comment>
<dbReference type="STRING" id="1035707.SAMN05216552_10438"/>
<dbReference type="GO" id="GO:0004252">
    <property type="term" value="F:serine-type endopeptidase activity"/>
    <property type="evidence" value="ECO:0007669"/>
    <property type="project" value="UniProtKB-UniRule"/>
</dbReference>
<dbReference type="Gene3D" id="2.60.120.380">
    <property type="match status" value="1"/>
</dbReference>
<dbReference type="EMBL" id="FPBO01000043">
    <property type="protein sequence ID" value="SFV14612.1"/>
    <property type="molecule type" value="Genomic_DNA"/>
</dbReference>
<dbReference type="GO" id="GO:0006508">
    <property type="term" value="P:proteolysis"/>
    <property type="evidence" value="ECO:0007669"/>
    <property type="project" value="UniProtKB-KW"/>
</dbReference>
<dbReference type="InterPro" id="IPR037045">
    <property type="entry name" value="S8pro/Inhibitor_I9_sf"/>
</dbReference>
<dbReference type="Gene3D" id="3.50.30.30">
    <property type="match status" value="1"/>
</dbReference>
<dbReference type="InterPro" id="IPR003137">
    <property type="entry name" value="PA_domain"/>
</dbReference>
<evidence type="ECO:0000313" key="17">
    <source>
        <dbReference type="EMBL" id="SFV14612.1"/>
    </source>
</evidence>
<feature type="active site" description="Charge relay system" evidence="8 9">
    <location>
        <position position="260"/>
    </location>
</feature>
<dbReference type="InterPro" id="IPR045051">
    <property type="entry name" value="SBT"/>
</dbReference>
<evidence type="ECO:0000256" key="7">
    <source>
        <dbReference type="ARBA" id="ARBA00023180"/>
    </source>
</evidence>
<evidence type="ECO:0000256" key="3">
    <source>
        <dbReference type="ARBA" id="ARBA00022670"/>
    </source>
</evidence>
<sequence length="1062" mass="108946">MKLRPVSIAVLALLASMAHTAQADDTRRPYIVQLAAQPIASYNGGVAGLPATQPSPGSRLLMLSPAVQQYTQYLDQKRGSVQAVVANAPIQHEYKVVLNGFSAMLTDDEVRQLQANPDVAQIEADMPRSLQTSYTTSFLGLDQPGGVWSQLNGTAKGEDVVVGIIDSGVWPENLSYADRVDGDGKPTFDVGGTLAYNAPAGWNGACESGEGFTASHCNNKLIGARFFNATFEAQNPGNTHWTEFRSPRDSAAGAAGEGSHGTHTSSTAAGNGGVATSVNGIPMPGLISGMAPRARVAVYKVCWSYTVPVTAEEPNGVKNSCFGSDSVAAIERAIADGVHVLNYSISGGESYTDSVEQAFLNAANAGIFVSASAGNSGPANMVAHVSPWLTTVGASTHGRELKATLTLGNGGQYSGLSVSNNALPPAGLIRAEDAALPGASAEYKNYARLCYRDNDVKPNTTIPVGPVFDTSKTAGKIVVCTRGTTGRVDKGSAVLAAGGAGMVLVNAAASGAGSDLYSDFHVLPAVHVTAGTGAPILAYAGGAGATASLSRFFADLNSAPAPMMADFSSRGPNRYDPNLLKPDVTAPGVAILAGGSAALSQSERDAVSNGTLQPSQAYTFMQGTSMSSPHVAGLAALLRQLHPTWSPAAIKSALMTTGTMTKDDGLTGAQNGRLPWSQGAGHVNPNKAMDPGLVYDLSASDYKKYMCGGGVASQCAEGAIPGYELNLPSITLSNVQVSQTVTRRVTNVSGAASTYTATPSITGYTMEVTPSTLTLNPGETKSYSVKLTRTNAPNNTWQFGELVWSDGVHSVRSPVQAQSGKAVTAPAIVSSDRTTGNRALGLSVGFTGKLGALKGGLKEVTRSVQNVAQAIEGSVDDAAMAAKACKDGAQGARGTDFTFPAGTVAARFETFNRDTVGGAANDLDMVLIGGAGTALAYSGRAGSTEAITLASPPAGSYRVCVIGYAAANGVSTDYTLSSAIVTTADVGGNFKVMLPSKVIAGSSATVGASWSGLALGKRYLGGVQFLDQNNTLSATTLFNVETSVLIPEPAAVAREKKRDTGL</sequence>
<evidence type="ECO:0000259" key="16">
    <source>
        <dbReference type="Pfam" id="PF17766"/>
    </source>
</evidence>
<dbReference type="CDD" id="cd04852">
    <property type="entry name" value="Peptidases_S8_3"/>
    <property type="match status" value="1"/>
</dbReference>
<keyword evidence="18" id="KW-1185">Reference proteome</keyword>
<evidence type="ECO:0000256" key="11">
    <source>
        <dbReference type="SAM" id="MobiDB-lite"/>
    </source>
</evidence>
<keyword evidence="3 9" id="KW-0645">Protease</keyword>
<dbReference type="PROSITE" id="PS00138">
    <property type="entry name" value="SUBTILASE_SER"/>
    <property type="match status" value="1"/>
</dbReference>
<feature type="chain" id="PRO_5011694289" evidence="12">
    <location>
        <begin position="24"/>
        <end position="1062"/>
    </location>
</feature>
<comment type="similarity">
    <text evidence="2 9 10">Belongs to the peptidase S8 family.</text>
</comment>
<feature type="domain" description="Subtilisin-like protease fibronectin type-III" evidence="16">
    <location>
        <begin position="724"/>
        <end position="815"/>
    </location>
</feature>
<dbReference type="InterPro" id="IPR023828">
    <property type="entry name" value="Peptidase_S8_Ser-AS"/>
</dbReference>
<evidence type="ECO:0000256" key="8">
    <source>
        <dbReference type="PIRSR" id="PIRSR615500-1"/>
    </source>
</evidence>
<dbReference type="Gene3D" id="3.40.50.200">
    <property type="entry name" value="Peptidase S8/S53 domain"/>
    <property type="match status" value="1"/>
</dbReference>
<dbReference type="Gene3D" id="2.60.40.2310">
    <property type="match status" value="1"/>
</dbReference>
<feature type="domain" description="Inhibitor I9" evidence="15">
    <location>
        <begin position="68"/>
        <end position="130"/>
    </location>
</feature>
<reference evidence="18" key="1">
    <citation type="submission" date="2016-10" db="EMBL/GenBank/DDBJ databases">
        <authorList>
            <person name="Varghese N."/>
            <person name="Submissions S."/>
        </authorList>
    </citation>
    <scope>NUCLEOTIDE SEQUENCE [LARGE SCALE GENOMIC DNA]</scope>
    <source>
        <strain evidence="18">CGMCC 1.11014</strain>
    </source>
</reference>
<keyword evidence="7" id="KW-0325">Glycoprotein</keyword>
<name>A0A1I7LY27_9BURK</name>
<dbReference type="PROSITE" id="PS00136">
    <property type="entry name" value="SUBTILASE_ASP"/>
    <property type="match status" value="1"/>
</dbReference>
<dbReference type="OrthoDB" id="614750at2"/>
<keyword evidence="5 9" id="KW-0378">Hydrolase</keyword>
<keyword evidence="6 9" id="KW-0720">Serine protease</keyword>
<dbReference type="PRINTS" id="PR00723">
    <property type="entry name" value="SUBTILISIN"/>
</dbReference>
<keyword evidence="4 12" id="KW-0732">Signal</keyword>
<dbReference type="CDD" id="cd02120">
    <property type="entry name" value="PA_subtilisin_like"/>
    <property type="match status" value="1"/>
</dbReference>
<evidence type="ECO:0000256" key="5">
    <source>
        <dbReference type="ARBA" id="ARBA00022801"/>
    </source>
</evidence>
<dbReference type="RefSeq" id="WP_093559925.1">
    <property type="nucleotide sequence ID" value="NZ_FPBO01000043.1"/>
</dbReference>
<feature type="active site" description="Charge relay system" evidence="8 9">
    <location>
        <position position="625"/>
    </location>
</feature>
<dbReference type="InterPro" id="IPR023827">
    <property type="entry name" value="Peptidase_S8_Asp-AS"/>
</dbReference>
<dbReference type="InterPro" id="IPR015500">
    <property type="entry name" value="Peptidase_S8_subtilisin-rel"/>
</dbReference>
<evidence type="ECO:0000259" key="14">
    <source>
        <dbReference type="Pfam" id="PF02225"/>
    </source>
</evidence>
<dbReference type="InterPro" id="IPR000209">
    <property type="entry name" value="Peptidase_S8/S53_dom"/>
</dbReference>
<evidence type="ECO:0000256" key="4">
    <source>
        <dbReference type="ARBA" id="ARBA00022729"/>
    </source>
</evidence>
<protein>
    <submittedName>
        <fullName evidence="17">Peptidase inhibitor I9</fullName>
    </submittedName>
</protein>
<dbReference type="InterPro" id="IPR010259">
    <property type="entry name" value="S8pro/Inhibitor_I9"/>
</dbReference>
<dbReference type="PANTHER" id="PTHR10795">
    <property type="entry name" value="PROPROTEIN CONVERTASE SUBTILISIN/KEXIN"/>
    <property type="match status" value="1"/>
</dbReference>
<evidence type="ECO:0000313" key="18">
    <source>
        <dbReference type="Proteomes" id="UP000199391"/>
    </source>
</evidence>
<evidence type="ECO:0000256" key="6">
    <source>
        <dbReference type="ARBA" id="ARBA00022825"/>
    </source>
</evidence>
<evidence type="ECO:0000259" key="13">
    <source>
        <dbReference type="Pfam" id="PF00082"/>
    </source>
</evidence>
<dbReference type="Pfam" id="PF02225">
    <property type="entry name" value="PA"/>
    <property type="match status" value="1"/>
</dbReference>
<evidence type="ECO:0000259" key="15">
    <source>
        <dbReference type="Pfam" id="PF05922"/>
    </source>
</evidence>
<dbReference type="PROSITE" id="PS51892">
    <property type="entry name" value="SUBTILASE"/>
    <property type="match status" value="1"/>
</dbReference>
<dbReference type="AlphaFoldDB" id="A0A1I7LY27"/>
<dbReference type="Gene3D" id="3.30.70.80">
    <property type="entry name" value="Peptidase S8 propeptide/proteinase inhibitor I9"/>
    <property type="match status" value="1"/>
</dbReference>
<feature type="domain" description="PA" evidence="14">
    <location>
        <begin position="464"/>
        <end position="535"/>
    </location>
</feature>
<dbReference type="Proteomes" id="UP000199391">
    <property type="component" value="Unassembled WGS sequence"/>
</dbReference>
<proteinExistence type="inferred from homology"/>
<organism evidence="17 18">
    <name type="scientific">Pseudoduganella namucuonensis</name>
    <dbReference type="NCBI Taxonomy" id="1035707"/>
    <lineage>
        <taxon>Bacteria</taxon>
        <taxon>Pseudomonadati</taxon>
        <taxon>Pseudomonadota</taxon>
        <taxon>Betaproteobacteria</taxon>
        <taxon>Burkholderiales</taxon>
        <taxon>Oxalobacteraceae</taxon>
        <taxon>Telluria group</taxon>
        <taxon>Pseudoduganella</taxon>
    </lineage>
</organism>
<feature type="region of interest" description="Disordered" evidence="11">
    <location>
        <begin position="239"/>
        <end position="271"/>
    </location>
</feature>
<evidence type="ECO:0000256" key="12">
    <source>
        <dbReference type="SAM" id="SignalP"/>
    </source>
</evidence>
<dbReference type="Pfam" id="PF05922">
    <property type="entry name" value="Inhibitor_I9"/>
    <property type="match status" value="1"/>
</dbReference>
<accession>A0A1I7LY27</accession>
<gene>
    <name evidence="17" type="ORF">SAMN05216552_10438</name>
</gene>
<evidence type="ECO:0000256" key="9">
    <source>
        <dbReference type="PROSITE-ProRule" id="PRU01240"/>
    </source>
</evidence>
<dbReference type="InterPro" id="IPR041469">
    <property type="entry name" value="Subtilisin-like_FN3"/>
</dbReference>
<dbReference type="InterPro" id="IPR036852">
    <property type="entry name" value="Peptidase_S8/S53_dom_sf"/>
</dbReference>
<dbReference type="SUPFAM" id="SSF52743">
    <property type="entry name" value="Subtilisin-like"/>
    <property type="match status" value="1"/>
</dbReference>
<feature type="domain" description="Peptidase S8/S53" evidence="13">
    <location>
        <begin position="157"/>
        <end position="666"/>
    </location>
</feature>
<feature type="signal peptide" evidence="12">
    <location>
        <begin position="1"/>
        <end position="23"/>
    </location>
</feature>
<evidence type="ECO:0000256" key="2">
    <source>
        <dbReference type="ARBA" id="ARBA00011073"/>
    </source>
</evidence>
<dbReference type="Pfam" id="PF17766">
    <property type="entry name" value="fn3_6"/>
    <property type="match status" value="1"/>
</dbReference>
<dbReference type="SUPFAM" id="SSF54897">
    <property type="entry name" value="Protease propeptides/inhibitors"/>
    <property type="match status" value="1"/>
</dbReference>
<feature type="active site" description="Charge relay system" evidence="8 9">
    <location>
        <position position="166"/>
    </location>
</feature>
<dbReference type="InterPro" id="IPR034197">
    <property type="entry name" value="Peptidases_S8_3"/>
</dbReference>
<dbReference type="Pfam" id="PF00082">
    <property type="entry name" value="Peptidase_S8"/>
    <property type="match status" value="1"/>
</dbReference>
<evidence type="ECO:0000256" key="1">
    <source>
        <dbReference type="ARBA" id="ARBA00004613"/>
    </source>
</evidence>
<evidence type="ECO:0000256" key="10">
    <source>
        <dbReference type="RuleBase" id="RU003355"/>
    </source>
</evidence>